<dbReference type="KEGG" id="vg:77927820"/>
<keyword evidence="1" id="KW-0812">Transmembrane</keyword>
<dbReference type="EMBL" id="MW822145">
    <property type="protein sequence ID" value="QWT30115.1"/>
    <property type="molecule type" value="Genomic_DNA"/>
</dbReference>
<evidence type="ECO:0000256" key="1">
    <source>
        <dbReference type="SAM" id="Phobius"/>
    </source>
</evidence>
<protein>
    <submittedName>
        <fullName evidence="2">Membrane protein</fullName>
    </submittedName>
</protein>
<sequence length="57" mass="6307">MDKTQGKKLREWIGLILGGIGILAFMFVLMLTILSLDDSLNKCASKVASRVYAPECF</sequence>
<dbReference type="RefSeq" id="YP_010652072.1">
    <property type="nucleotide sequence ID" value="NC_070784.1"/>
</dbReference>
<name>A0A8F2E6V7_9CAUD</name>
<dbReference type="Proteomes" id="UP000683399">
    <property type="component" value="Segment"/>
</dbReference>
<keyword evidence="1" id="KW-1133">Transmembrane helix</keyword>
<dbReference type="GeneID" id="77927820"/>
<reference evidence="2 3" key="1">
    <citation type="submission" date="2021-03" db="EMBL/GenBank/DDBJ databases">
        <authorList>
            <person name="Alqahtani R."/>
            <person name="Behailu E."/>
            <person name="Cappabianca D.W."/>
            <person name="Csanadi-Schwartz K.M."/>
            <person name="Dalal A.S."/>
            <person name="Fahim M.S."/>
            <person name="Franklin J.M."/>
            <person name="Gluckman M.H."/>
            <person name="Levine C.J."/>
            <person name="Martin N."/>
            <person name="Milza N."/>
            <person name="Najmabadi R."/>
            <person name="Newman A.M."/>
            <person name="Pajunar M."/>
            <person name="Qalawee I."/>
            <person name="Rizvi A."/>
            <person name="Samuel A."/>
            <person name="Smith A."/>
            <person name="Swann F.E."/>
            <person name="Sweeney P."/>
            <person name="Torres N.R."/>
            <person name="Ventrone L."/>
            <person name="Ventura L."/>
            <person name="Wroe M."/>
            <person name="Acquaye N.A."/>
            <person name="Agnes T.J."/>
            <person name="Ahmed A."/>
            <person name="Ahmed S."/>
            <person name="Amodu B.A."/>
            <person name="Arefeayne N.F."/>
            <person name="Asamoah-Frimpong E.A."/>
            <person name="Attaran A."/>
            <person name="Barragan J.M."/>
            <person name="Baumgarten L.N."/>
            <person name="Berhane B."/>
            <person name="Beyene A."/>
            <person name="Bhattarai B."/>
            <person name="Biondokin D.V."/>
            <person name="Boone B.K."/>
            <person name="Burney S.Z."/>
            <person name="Cayanan J.T."/>
            <person name="Cesta G."/>
            <person name="Chang J."/>
            <person name="Chavez J."/>
            <person name="Chorbajian C."/>
            <person name="Christian S."/>
            <person name="Corns J.R."/>
            <person name="Corns N.R."/>
            <person name="Cowan J.T."/>
            <person name="Coyne C."/>
            <person name="Dadzie B."/>
            <person name="Datu D.V."/>
            <person name="Deng B.C."/>
            <person name="Der L."/>
            <person name="Dickerson K."/>
            <person name="Dozier E."/>
            <person name="Egbunine A.O."/>
            <person name="Farooq M."/>
            <person name="Fonge A.E."/>
            <person name="Ghomsi-Nono M.P."/>
            <person name="Giampietro H."/>
            <person name="Gunnison R.P."/>
            <person name="Han S.H."/>
            <person name="Hennigan A.J."/>
            <person name="Hong A.N."/>
            <person name="Ijomor E.C."/>
            <person name="Jalali A."/>
            <person name="Jamil T.Z."/>
            <person name="Jenkins C.R."/>
            <person name="Joseph M.A."/>
            <person name="Jowanowitch O.J."/>
            <person name="Kang D."/>
            <person name="Khan A."/>
            <person name="Khan Z.K."/>
            <person name="Kiewe T."/>
            <person name="Kjerulf A.B."/>
            <person name="Kolosey V."/>
            <person name="Kurup M."/>
            <person name="Lee V.H."/>
            <person name="Llontop-Maldonado V."/>
            <person name="Long P."/>
            <person name="Lu N."/>
            <person name="Majekodunmi A."/>
            <person name="Malik H.W."/>
            <person name="Marcellino S.C."/>
            <person name="Martinez L.A."/>
            <person name="Meher F.N."/>
            <person name="Michelin M.A."/>
            <person name="Mitchell K.G."/>
            <person name="Mullens W.J."/>
            <person name="Nwakama C."/>
            <person name="Nwosu F.T."/>
            <person name="Oboh E.C."/>
            <person name="Odujinrin O."/>
            <person name="Ogunsan O."/>
            <person name="O'Neill K."/>
            <person name="Oxlaj J.A."/>
            <person name="Patel A.K."/>
            <person name="Patel B.R."/>
            <person name="Pham Q."/>
            <person name="Porter J."/>
            <person name="Portes J."/>
            <person name="Prokopenko A."/>
            <person name="Quraishi M."/>
            <person name="Qureshi M."/>
            <person name="Rivera A."/>
            <person name="Rubalsky V."/>
            <person name="Saikali Y."/>
            <person name="Saqaf K."/>
            <person name="Saroya S.R."/>
            <person name="Seas A."/>
            <person name="Shadrick R.E."/>
            <person name="Sharda N."/>
            <person name="Sigindere M.T."/>
            <person name="Simbi V.G."/>
            <person name="Thuzar C."/>
            <person name="Tran K."/>
            <person name="Tran V.D."/>
            <person name="Trang W."/>
            <person name="Vaishnav N."/>
            <person name="Vuong K."/>
            <person name="Walker C."/>
            <person name="Wallace S.A."/>
            <person name="Warfield J.C."/>
            <person name="Wikina T."/>
            <person name="Wobbeking F.T."/>
            <person name="Worrent L.D."/>
            <person name="Yan T."/>
            <person name="Zehra A."/>
            <person name="Avazpour P."/>
            <person name="Kim F.M."/>
            <person name="Mason K."/>
            <person name="Nguyen D.A."/>
            <person name="Pettit S.M."/>
            <person name="Zhou O.J."/>
            <person name="Brissett D.L."/>
            <person name="Gualtieri C."/>
            <person name="Hufford T.M."/>
            <person name="Ko J.M."/>
            <person name="Novak J.K."/>
            <person name="Smith Z.M."/>
            <person name="Mayer-Bacon C."/>
            <person name="Erill I."/>
            <person name="Caruso S.M."/>
            <person name="Garlena R.A."/>
            <person name="Russell D.A."/>
            <person name="Pope W.H."/>
            <person name="Jacobs-Sera D."/>
            <person name="Hatfull G.F."/>
        </authorList>
    </citation>
    <scope>NUCLEOTIDE SEQUENCE [LARGE SCALE GENOMIC DNA]</scope>
</reference>
<feature type="transmembrane region" description="Helical" evidence="1">
    <location>
        <begin position="12"/>
        <end position="36"/>
    </location>
</feature>
<proteinExistence type="predicted"/>
<gene>
    <name evidence="2" type="primary">253</name>
    <name evidence="2" type="ORF">SEA_TUNATARTARE_253</name>
</gene>
<evidence type="ECO:0000313" key="2">
    <source>
        <dbReference type="EMBL" id="QWT30115.1"/>
    </source>
</evidence>
<organism evidence="2 3">
    <name type="scientific">Streptomyces phage TunaTartare</name>
    <dbReference type="NCBI Taxonomy" id="2848887"/>
    <lineage>
        <taxon>Viruses</taxon>
        <taxon>Duplodnaviria</taxon>
        <taxon>Heunggongvirae</taxon>
        <taxon>Uroviricota</taxon>
        <taxon>Caudoviricetes</taxon>
        <taxon>Stanwilliamsviridae</taxon>
        <taxon>Loccivirinae</taxon>
        <taxon>Faustvirus</taxon>
        <taxon>Faustvirus tunatartare</taxon>
    </lineage>
</organism>
<keyword evidence="3" id="KW-1185">Reference proteome</keyword>
<accession>A0A8F2E6V7</accession>
<keyword evidence="1" id="KW-0472">Membrane</keyword>
<evidence type="ECO:0000313" key="3">
    <source>
        <dbReference type="Proteomes" id="UP000683399"/>
    </source>
</evidence>